<sequence>NLLFPGSQGSRSTSLQMNSTGAVARYRRDVGTSSTLGILMTDREGDDYYNRLAGLDGNIRLTPKDRLRFQFLGSQTRYPDQVSTDFEQPHNSFEGTAFDVYYSHDTRSLDWYGVYRQVSPDFRADLGFMTRTDFRLMDIGWGHTWNNDPDHWWNMLNVGSGYEYEWDFDDELLSKAYTFWFNYAGLS</sequence>
<dbReference type="EMBL" id="BARS01012914">
    <property type="protein sequence ID" value="GAF91506.1"/>
    <property type="molecule type" value="Genomic_DNA"/>
</dbReference>
<name>X0TWF9_9ZZZZ</name>
<gene>
    <name evidence="1" type="ORF">S01H1_22748</name>
</gene>
<reference evidence="1" key="1">
    <citation type="journal article" date="2014" name="Front. Microbiol.">
        <title>High frequency of phylogenetically diverse reductive dehalogenase-homologous genes in deep subseafloor sedimentary metagenomes.</title>
        <authorList>
            <person name="Kawai M."/>
            <person name="Futagami T."/>
            <person name="Toyoda A."/>
            <person name="Takaki Y."/>
            <person name="Nishi S."/>
            <person name="Hori S."/>
            <person name="Arai W."/>
            <person name="Tsubouchi T."/>
            <person name="Morono Y."/>
            <person name="Uchiyama I."/>
            <person name="Ito T."/>
            <person name="Fujiyama A."/>
            <person name="Inagaki F."/>
            <person name="Takami H."/>
        </authorList>
    </citation>
    <scope>NUCLEOTIDE SEQUENCE</scope>
    <source>
        <strain evidence="1">Expedition CK06-06</strain>
    </source>
</reference>
<accession>X0TWF9</accession>
<feature type="non-terminal residue" evidence="1">
    <location>
        <position position="187"/>
    </location>
</feature>
<proteinExistence type="predicted"/>
<feature type="non-terminal residue" evidence="1">
    <location>
        <position position="1"/>
    </location>
</feature>
<organism evidence="1">
    <name type="scientific">marine sediment metagenome</name>
    <dbReference type="NCBI Taxonomy" id="412755"/>
    <lineage>
        <taxon>unclassified sequences</taxon>
        <taxon>metagenomes</taxon>
        <taxon>ecological metagenomes</taxon>
    </lineage>
</organism>
<protein>
    <recommendedName>
        <fullName evidence="2">TonB-dependent receptor-like beta-barrel domain-containing protein</fullName>
    </recommendedName>
</protein>
<comment type="caution">
    <text evidence="1">The sequence shown here is derived from an EMBL/GenBank/DDBJ whole genome shotgun (WGS) entry which is preliminary data.</text>
</comment>
<dbReference type="AlphaFoldDB" id="X0TWF9"/>
<evidence type="ECO:0008006" key="2">
    <source>
        <dbReference type="Google" id="ProtNLM"/>
    </source>
</evidence>
<evidence type="ECO:0000313" key="1">
    <source>
        <dbReference type="EMBL" id="GAF91506.1"/>
    </source>
</evidence>